<dbReference type="SUPFAM" id="SSF50249">
    <property type="entry name" value="Nucleic acid-binding proteins"/>
    <property type="match status" value="1"/>
</dbReference>
<dbReference type="InterPro" id="IPR000424">
    <property type="entry name" value="Primosome_PriB/ssb"/>
</dbReference>
<reference evidence="5 6" key="1">
    <citation type="submission" date="2019-05" db="EMBL/GenBank/DDBJ databases">
        <authorList>
            <consortium name="Pathogen Informatics"/>
        </authorList>
    </citation>
    <scope>NUCLEOTIDE SEQUENCE [LARGE SCALE GENOMIC DNA]</scope>
    <source>
        <strain evidence="5 6">NCTC503</strain>
    </source>
</reference>
<dbReference type="CDD" id="cd04496">
    <property type="entry name" value="SSB_OBF"/>
    <property type="match status" value="1"/>
</dbReference>
<dbReference type="EMBL" id="LR590481">
    <property type="protein sequence ID" value="VTQ96545.1"/>
    <property type="molecule type" value="Genomic_DNA"/>
</dbReference>
<comment type="subunit">
    <text evidence="2">Homotetramer.</text>
</comment>
<dbReference type="GO" id="GO:0006281">
    <property type="term" value="P:DNA repair"/>
    <property type="evidence" value="ECO:0007669"/>
    <property type="project" value="UniProtKB-UniRule"/>
</dbReference>
<dbReference type="OrthoDB" id="9809878at2"/>
<dbReference type="InterPro" id="IPR011344">
    <property type="entry name" value="ssDNA-bd"/>
</dbReference>
<feature type="short sequence motif" description="Important for interaction with partner proteins" evidence="2">
    <location>
        <begin position="151"/>
        <end position="156"/>
    </location>
</feature>
<feature type="region of interest" description="Disordered" evidence="4">
    <location>
        <begin position="107"/>
        <end position="156"/>
    </location>
</feature>
<proteinExistence type="inferred from homology"/>
<keyword evidence="2" id="KW-0234">DNA repair</keyword>
<dbReference type="PIRSF" id="PIRSF002070">
    <property type="entry name" value="SSB"/>
    <property type="match status" value="1"/>
</dbReference>
<keyword evidence="2" id="KW-0233">DNA recombination</keyword>
<sequence>MNKVTLVGRLTKDPELKFTPGTGTAVTTFTIAVNRRFKKEGQPDADFIPVVVWGRMAEVTANYMSKGRMIGISGRIETRSYEAKDGTRRYVTEVIAEEVEFLGNKQSADSDRSYDFQNNNKGYENSNSFNNSGFGNSNEPDYGNDVTPIDDEDIPF</sequence>
<dbReference type="PROSITE" id="PS50935">
    <property type="entry name" value="SSB"/>
    <property type="match status" value="1"/>
</dbReference>
<protein>
    <recommendedName>
        <fullName evidence="2 3">Single-stranded DNA-binding protein</fullName>
        <shortName evidence="2">SSB</shortName>
    </recommendedName>
</protein>
<evidence type="ECO:0000256" key="4">
    <source>
        <dbReference type="SAM" id="MobiDB-lite"/>
    </source>
</evidence>
<keyword evidence="2" id="KW-0235">DNA replication</keyword>
<keyword evidence="1 2" id="KW-0238">DNA-binding</keyword>
<evidence type="ECO:0000313" key="6">
    <source>
        <dbReference type="Proteomes" id="UP000308489"/>
    </source>
</evidence>
<dbReference type="Gene3D" id="2.40.50.140">
    <property type="entry name" value="Nucleic acid-binding proteins"/>
    <property type="match status" value="1"/>
</dbReference>
<dbReference type="GO" id="GO:0009295">
    <property type="term" value="C:nucleoid"/>
    <property type="evidence" value="ECO:0007669"/>
    <property type="project" value="TreeGrafter"/>
</dbReference>
<dbReference type="GO" id="GO:0006310">
    <property type="term" value="P:DNA recombination"/>
    <property type="evidence" value="ECO:0007669"/>
    <property type="project" value="UniProtKB-UniRule"/>
</dbReference>
<evidence type="ECO:0000256" key="3">
    <source>
        <dbReference type="PIRNR" id="PIRNR002070"/>
    </source>
</evidence>
<dbReference type="GO" id="GO:0006260">
    <property type="term" value="P:DNA replication"/>
    <property type="evidence" value="ECO:0007669"/>
    <property type="project" value="UniProtKB-UniRule"/>
</dbReference>
<keyword evidence="6" id="KW-1185">Reference proteome</keyword>
<dbReference type="Proteomes" id="UP000308489">
    <property type="component" value="Chromosome 1"/>
</dbReference>
<dbReference type="NCBIfam" id="TIGR00621">
    <property type="entry name" value="ssb"/>
    <property type="match status" value="1"/>
</dbReference>
<dbReference type="Pfam" id="PF00436">
    <property type="entry name" value="SSB"/>
    <property type="match status" value="1"/>
</dbReference>
<comment type="caution">
    <text evidence="2">Lacks conserved residue(s) required for the propagation of feature annotation.</text>
</comment>
<gene>
    <name evidence="5" type="primary">ssb_5</name>
    <name evidence="5" type="ORF">NCTC503_02741</name>
</gene>
<dbReference type="PANTHER" id="PTHR10302">
    <property type="entry name" value="SINGLE-STRANDED DNA-BINDING PROTEIN"/>
    <property type="match status" value="1"/>
</dbReference>
<feature type="compositionally biased region" description="Low complexity" evidence="4">
    <location>
        <begin position="125"/>
        <end position="138"/>
    </location>
</feature>
<dbReference type="KEGG" id="hhw:NCTC503_02741"/>
<evidence type="ECO:0000256" key="2">
    <source>
        <dbReference type="HAMAP-Rule" id="MF_00984"/>
    </source>
</evidence>
<dbReference type="RefSeq" id="WP_138211201.1">
    <property type="nucleotide sequence ID" value="NZ_CBCRUQ010000007.1"/>
</dbReference>
<feature type="compositionally biased region" description="Polar residues" evidence="4">
    <location>
        <begin position="115"/>
        <end position="124"/>
    </location>
</feature>
<organism evidence="5 6">
    <name type="scientific">Hathewaya histolytica</name>
    <name type="common">Clostridium histolyticum</name>
    <dbReference type="NCBI Taxonomy" id="1498"/>
    <lineage>
        <taxon>Bacteria</taxon>
        <taxon>Bacillati</taxon>
        <taxon>Bacillota</taxon>
        <taxon>Clostridia</taxon>
        <taxon>Eubacteriales</taxon>
        <taxon>Clostridiaceae</taxon>
        <taxon>Hathewaya</taxon>
    </lineage>
</organism>
<accession>A0A4U9RVS4</accession>
<comment type="function">
    <text evidence="2">Plays an important role in DNA replication, recombination and repair. Binds to ssDNA and to an array of partner proteins to recruit them to their sites of action during DNA metabolism.</text>
</comment>
<dbReference type="AlphaFoldDB" id="A0A4U9RVS4"/>
<name>A0A4U9RVS4_HATHI</name>
<dbReference type="InterPro" id="IPR012340">
    <property type="entry name" value="NA-bd_OB-fold"/>
</dbReference>
<evidence type="ECO:0000256" key="1">
    <source>
        <dbReference type="ARBA" id="ARBA00023125"/>
    </source>
</evidence>
<dbReference type="GO" id="GO:0003697">
    <property type="term" value="F:single-stranded DNA binding"/>
    <property type="evidence" value="ECO:0007669"/>
    <property type="project" value="UniProtKB-UniRule"/>
</dbReference>
<evidence type="ECO:0000313" key="5">
    <source>
        <dbReference type="EMBL" id="VTQ96545.1"/>
    </source>
</evidence>
<dbReference type="HAMAP" id="MF_00984">
    <property type="entry name" value="SSB"/>
    <property type="match status" value="1"/>
</dbReference>
<dbReference type="PANTHER" id="PTHR10302:SF27">
    <property type="entry name" value="SINGLE-STRANDED DNA-BINDING PROTEIN"/>
    <property type="match status" value="1"/>
</dbReference>
<keyword evidence="2" id="KW-0227">DNA damage</keyword>